<dbReference type="AlphaFoldDB" id="A0A165EWD2"/>
<sequence>MPRPARCTATGVQAAAPRRLRRAADPERVSCRLTVLLMAKQCGGPTVHILSTALSENGQVSRTIPSCSDTPRGTMRSQASKGRE</sequence>
<dbReference type="Proteomes" id="UP000076842">
    <property type="component" value="Unassembled WGS sequence"/>
</dbReference>
<accession>A0A165EWD2</accession>
<evidence type="ECO:0000313" key="2">
    <source>
        <dbReference type="EMBL" id="KZT55659.1"/>
    </source>
</evidence>
<reference evidence="2 3" key="1">
    <citation type="journal article" date="2016" name="Mol. Biol. Evol.">
        <title>Comparative Genomics of Early-Diverging Mushroom-Forming Fungi Provides Insights into the Origins of Lignocellulose Decay Capabilities.</title>
        <authorList>
            <person name="Nagy L.G."/>
            <person name="Riley R."/>
            <person name="Tritt A."/>
            <person name="Adam C."/>
            <person name="Daum C."/>
            <person name="Floudas D."/>
            <person name="Sun H."/>
            <person name="Yadav J.S."/>
            <person name="Pangilinan J."/>
            <person name="Larsson K.H."/>
            <person name="Matsuura K."/>
            <person name="Barry K."/>
            <person name="Labutti K."/>
            <person name="Kuo R."/>
            <person name="Ohm R.A."/>
            <person name="Bhattacharya S.S."/>
            <person name="Shirouzu T."/>
            <person name="Yoshinaga Y."/>
            <person name="Martin F.M."/>
            <person name="Grigoriev I.V."/>
            <person name="Hibbett D.S."/>
        </authorList>
    </citation>
    <scope>NUCLEOTIDE SEQUENCE [LARGE SCALE GENOMIC DNA]</scope>
    <source>
        <strain evidence="2 3">HHB12733</strain>
    </source>
</reference>
<protein>
    <submittedName>
        <fullName evidence="2">Uncharacterized protein</fullName>
    </submittedName>
</protein>
<evidence type="ECO:0000256" key="1">
    <source>
        <dbReference type="SAM" id="MobiDB-lite"/>
    </source>
</evidence>
<dbReference type="EMBL" id="KV423991">
    <property type="protein sequence ID" value="KZT55659.1"/>
    <property type="molecule type" value="Genomic_DNA"/>
</dbReference>
<keyword evidence="3" id="KW-1185">Reference proteome</keyword>
<organism evidence="2 3">
    <name type="scientific">Calocera cornea HHB12733</name>
    <dbReference type="NCBI Taxonomy" id="1353952"/>
    <lineage>
        <taxon>Eukaryota</taxon>
        <taxon>Fungi</taxon>
        <taxon>Dikarya</taxon>
        <taxon>Basidiomycota</taxon>
        <taxon>Agaricomycotina</taxon>
        <taxon>Dacrymycetes</taxon>
        <taxon>Dacrymycetales</taxon>
        <taxon>Dacrymycetaceae</taxon>
        <taxon>Calocera</taxon>
    </lineage>
</organism>
<feature type="region of interest" description="Disordered" evidence="1">
    <location>
        <begin position="59"/>
        <end position="84"/>
    </location>
</feature>
<gene>
    <name evidence="2" type="ORF">CALCODRAFT_344837</name>
</gene>
<feature type="region of interest" description="Disordered" evidence="1">
    <location>
        <begin position="1"/>
        <end position="25"/>
    </location>
</feature>
<proteinExistence type="predicted"/>
<evidence type="ECO:0000313" key="3">
    <source>
        <dbReference type="Proteomes" id="UP000076842"/>
    </source>
</evidence>
<name>A0A165EWD2_9BASI</name>
<dbReference type="InParanoid" id="A0A165EWD2"/>